<evidence type="ECO:0000313" key="6">
    <source>
        <dbReference type="Proteomes" id="UP000799778"/>
    </source>
</evidence>
<evidence type="ECO:0000259" key="3">
    <source>
        <dbReference type="Pfam" id="PF01557"/>
    </source>
</evidence>
<feature type="domain" description="Rv2993c-like N-terminal" evidence="4">
    <location>
        <begin position="5"/>
        <end position="57"/>
    </location>
</feature>
<keyword evidence="2" id="KW-0479">Metal-binding</keyword>
<proteinExistence type="inferred from homology"/>
<evidence type="ECO:0000256" key="1">
    <source>
        <dbReference type="ARBA" id="ARBA00010211"/>
    </source>
</evidence>
<evidence type="ECO:0000256" key="2">
    <source>
        <dbReference type="ARBA" id="ARBA00022723"/>
    </source>
</evidence>
<dbReference type="GO" id="GO:0050163">
    <property type="term" value="F:oxaloacetate tautomerase activity"/>
    <property type="evidence" value="ECO:0007669"/>
    <property type="project" value="UniProtKB-ARBA"/>
</dbReference>
<dbReference type="Pfam" id="PF01557">
    <property type="entry name" value="FAA_hydrolase"/>
    <property type="match status" value="1"/>
</dbReference>
<dbReference type="RefSeq" id="XP_033380312.1">
    <property type="nucleotide sequence ID" value="XM_033533382.1"/>
</dbReference>
<evidence type="ECO:0000259" key="4">
    <source>
        <dbReference type="Pfam" id="PF10370"/>
    </source>
</evidence>
<dbReference type="Pfam" id="PF10370">
    <property type="entry name" value="Rv2993c-like_N"/>
    <property type="match status" value="1"/>
</dbReference>
<dbReference type="GO" id="GO:0046872">
    <property type="term" value="F:metal ion binding"/>
    <property type="evidence" value="ECO:0007669"/>
    <property type="project" value="UniProtKB-KW"/>
</dbReference>
<dbReference type="GeneID" id="54290779"/>
<accession>A0A6A5XGB5</accession>
<protein>
    <recommendedName>
        <fullName evidence="7">Fumarylacetoacetase-like C-terminal domain-containing protein</fullName>
    </recommendedName>
</protein>
<dbReference type="GO" id="GO:0006107">
    <property type="term" value="P:oxaloacetate metabolic process"/>
    <property type="evidence" value="ECO:0007669"/>
    <property type="project" value="UniProtKB-ARBA"/>
</dbReference>
<dbReference type="Proteomes" id="UP000799778">
    <property type="component" value="Unassembled WGS sequence"/>
</dbReference>
<dbReference type="SUPFAM" id="SSF56529">
    <property type="entry name" value="FAH"/>
    <property type="match status" value="1"/>
</dbReference>
<dbReference type="GO" id="GO:0018773">
    <property type="term" value="F:acetylpyruvate hydrolase activity"/>
    <property type="evidence" value="ECO:0007669"/>
    <property type="project" value="TreeGrafter"/>
</dbReference>
<dbReference type="EMBL" id="ML978073">
    <property type="protein sequence ID" value="KAF2011973.1"/>
    <property type="molecule type" value="Genomic_DNA"/>
</dbReference>
<dbReference type="InterPro" id="IPR018833">
    <property type="entry name" value="Rv2993c-like_N"/>
</dbReference>
<dbReference type="AlphaFoldDB" id="A0A6A5XGB5"/>
<reference evidence="5" key="1">
    <citation type="journal article" date="2020" name="Stud. Mycol.">
        <title>101 Dothideomycetes genomes: a test case for predicting lifestyles and emergence of pathogens.</title>
        <authorList>
            <person name="Haridas S."/>
            <person name="Albert R."/>
            <person name="Binder M."/>
            <person name="Bloem J."/>
            <person name="Labutti K."/>
            <person name="Salamov A."/>
            <person name="Andreopoulos B."/>
            <person name="Baker S."/>
            <person name="Barry K."/>
            <person name="Bills G."/>
            <person name="Bluhm B."/>
            <person name="Cannon C."/>
            <person name="Castanera R."/>
            <person name="Culley D."/>
            <person name="Daum C."/>
            <person name="Ezra D."/>
            <person name="Gonzalez J."/>
            <person name="Henrissat B."/>
            <person name="Kuo A."/>
            <person name="Liang C."/>
            <person name="Lipzen A."/>
            <person name="Lutzoni F."/>
            <person name="Magnuson J."/>
            <person name="Mondo S."/>
            <person name="Nolan M."/>
            <person name="Ohm R."/>
            <person name="Pangilinan J."/>
            <person name="Park H.-J."/>
            <person name="Ramirez L."/>
            <person name="Alfaro M."/>
            <person name="Sun H."/>
            <person name="Tritt A."/>
            <person name="Yoshinaga Y."/>
            <person name="Zwiers L.-H."/>
            <person name="Turgeon B."/>
            <person name="Goodwin S."/>
            <person name="Spatafora J."/>
            <person name="Crous P."/>
            <person name="Grigoriev I."/>
        </authorList>
    </citation>
    <scope>NUCLEOTIDE SEQUENCE</scope>
    <source>
        <strain evidence="5">CBS 175.79</strain>
    </source>
</reference>
<name>A0A6A5XGB5_9PLEO</name>
<dbReference type="PANTHER" id="PTHR11820:SF7">
    <property type="entry name" value="ACYLPYRUVASE FAHD1, MITOCHONDRIAL"/>
    <property type="match status" value="1"/>
</dbReference>
<keyword evidence="6" id="KW-1185">Reference proteome</keyword>
<feature type="domain" description="Fumarylacetoacetase-like C-terminal" evidence="3">
    <location>
        <begin position="64"/>
        <end position="272"/>
    </location>
</feature>
<comment type="similarity">
    <text evidence="1">Belongs to the FAH family.</text>
</comment>
<evidence type="ECO:0008006" key="7">
    <source>
        <dbReference type="Google" id="ProtNLM"/>
    </source>
</evidence>
<evidence type="ECO:0000313" key="5">
    <source>
        <dbReference type="EMBL" id="KAF2011973.1"/>
    </source>
</evidence>
<organism evidence="5 6">
    <name type="scientific">Aaosphaeria arxii CBS 175.79</name>
    <dbReference type="NCBI Taxonomy" id="1450172"/>
    <lineage>
        <taxon>Eukaryota</taxon>
        <taxon>Fungi</taxon>
        <taxon>Dikarya</taxon>
        <taxon>Ascomycota</taxon>
        <taxon>Pezizomycotina</taxon>
        <taxon>Dothideomycetes</taxon>
        <taxon>Pleosporomycetidae</taxon>
        <taxon>Pleosporales</taxon>
        <taxon>Pleosporales incertae sedis</taxon>
        <taxon>Aaosphaeria</taxon>
    </lineage>
</organism>
<dbReference type="InterPro" id="IPR011234">
    <property type="entry name" value="Fumarylacetoacetase-like_C"/>
</dbReference>
<dbReference type="FunFam" id="3.90.850.10:FF:000002">
    <property type="entry name" value="2-hydroxyhepta-2,4-diene-1,7-dioate isomerase"/>
    <property type="match status" value="1"/>
</dbReference>
<dbReference type="InterPro" id="IPR036663">
    <property type="entry name" value="Fumarylacetoacetase_C_sf"/>
</dbReference>
<sequence>MNFEKLVRFEHGGVVSYGDLQAEEDGQYTVKPLDGTPFTTLKAKNVPPVRVEKLLCPLEGTPIIICVGLNYRKHATDANIPVPKYPVIFTKPPTALHGPNEIVSIHSTCQTHLDYEGELTFVTSKDLKNLPLTGDFDLSDYVLGYTAGNDISARNFQDPKVSGGQFCYAKSFDGFAPIGPYIVNSRLIPDPQKLHYTTKVNGEERQSTGTDDMIWSVKEILRHCSQGTTIKAGTVFMSGTPSGVGIFCDGLLKDGDIVEVDIGGVGNLVSTIKFEKQDANL</sequence>
<dbReference type="OrthoDB" id="411064at2759"/>
<gene>
    <name evidence="5" type="ORF">BU24DRAFT_485266</name>
</gene>
<dbReference type="PANTHER" id="PTHR11820">
    <property type="entry name" value="ACYLPYRUVASE"/>
    <property type="match status" value="1"/>
</dbReference>
<dbReference type="Gene3D" id="3.90.850.10">
    <property type="entry name" value="Fumarylacetoacetase-like, C-terminal domain"/>
    <property type="match status" value="1"/>
</dbReference>